<organism evidence="2 3">
    <name type="scientific">Hymenobacter mellowenesis</name>
    <dbReference type="NCBI Taxonomy" id="3063995"/>
    <lineage>
        <taxon>Bacteria</taxon>
        <taxon>Pseudomonadati</taxon>
        <taxon>Bacteroidota</taxon>
        <taxon>Cytophagia</taxon>
        <taxon>Cytophagales</taxon>
        <taxon>Hymenobacteraceae</taxon>
        <taxon>Hymenobacter</taxon>
    </lineage>
</organism>
<dbReference type="EMBL" id="JAUQSX010000001">
    <property type="protein sequence ID" value="MDO7845468.1"/>
    <property type="molecule type" value="Genomic_DNA"/>
</dbReference>
<keyword evidence="3" id="KW-1185">Reference proteome</keyword>
<feature type="signal peptide" evidence="1">
    <location>
        <begin position="1"/>
        <end position="23"/>
    </location>
</feature>
<protein>
    <recommendedName>
        <fullName evidence="4">Outer membrane protein beta-barrel domain-containing protein</fullName>
    </recommendedName>
</protein>
<sequence>MRKTLTRLFFLALGLSGAGAAHGQVFERGFVVTTAGDTLRGEIENRFWQQPPTRIDFRPSATAPTQALGRAGVRAFGLDGGRYFRTEVVPLDRMARTQGTDLPQRLVINPRPDTLLAEVLVDGPAPLLRAVVDDVTHYYVQRPGKPFEELVDRKYLSTVDGRQGIVNANNYKGQLLLYFGDCPAATSAVTAAPFTVAGLTGVVQAFNEQCSPARRLGVSYTARTHSHRAFAFNGGVLAGVGYNHLQFGSTGGGEEAPLLNNLNLDGRAHLLGGLYLDVLMPGRRWMAHSEAVFSEYGRKGTFALAGGAGSYTWYGTRIDARLGVRNALLQRPQREVFVGGGLLLNITTSSHSQEQYGTGSSRLTRTFVLVPTQSNFIGGPAFGIGPYVEAGLRCGRFTFSLDAALNEGASYTDPLTVKEADHDPSDPLATTTSYNGYSYSGVQLTYRALVGFRLGHRPDQQAKP</sequence>
<proteinExistence type="predicted"/>
<gene>
    <name evidence="2" type="ORF">Q5H92_03795</name>
</gene>
<dbReference type="RefSeq" id="WP_305010153.1">
    <property type="nucleotide sequence ID" value="NZ_JAUQSX010000001.1"/>
</dbReference>
<reference evidence="2" key="1">
    <citation type="submission" date="2023-07" db="EMBL/GenBank/DDBJ databases">
        <authorList>
            <person name="Kim M.K."/>
        </authorList>
    </citation>
    <scope>NUCLEOTIDE SEQUENCE</scope>
    <source>
        <strain evidence="2">M29</strain>
    </source>
</reference>
<comment type="caution">
    <text evidence="2">The sequence shown here is derived from an EMBL/GenBank/DDBJ whole genome shotgun (WGS) entry which is preliminary data.</text>
</comment>
<dbReference type="Proteomes" id="UP001167796">
    <property type="component" value="Unassembled WGS sequence"/>
</dbReference>
<keyword evidence="1" id="KW-0732">Signal</keyword>
<evidence type="ECO:0000313" key="2">
    <source>
        <dbReference type="EMBL" id="MDO7845468.1"/>
    </source>
</evidence>
<evidence type="ECO:0000256" key="1">
    <source>
        <dbReference type="SAM" id="SignalP"/>
    </source>
</evidence>
<feature type="chain" id="PRO_5045880980" description="Outer membrane protein beta-barrel domain-containing protein" evidence="1">
    <location>
        <begin position="24"/>
        <end position="464"/>
    </location>
</feature>
<name>A0ABT9A6K4_9BACT</name>
<evidence type="ECO:0000313" key="3">
    <source>
        <dbReference type="Proteomes" id="UP001167796"/>
    </source>
</evidence>
<accession>A0ABT9A6K4</accession>
<evidence type="ECO:0008006" key="4">
    <source>
        <dbReference type="Google" id="ProtNLM"/>
    </source>
</evidence>